<evidence type="ECO:0000313" key="3">
    <source>
        <dbReference type="Proteomes" id="UP000092555"/>
    </source>
</evidence>
<dbReference type="Proteomes" id="UP000092555">
    <property type="component" value="Unassembled WGS sequence"/>
</dbReference>
<dbReference type="RefSeq" id="XP_018713116.1">
    <property type="nucleotide sequence ID" value="XM_018855862.1"/>
</dbReference>
<keyword evidence="1" id="KW-0732">Signal</keyword>
<feature type="chain" id="PRO_5012678373" description="Ricin B lectin domain-containing protein" evidence="1">
    <location>
        <begin position="16"/>
        <end position="151"/>
    </location>
</feature>
<reference evidence="2 3" key="1">
    <citation type="submission" date="2016-05" db="EMBL/GenBank/DDBJ databases">
        <title>Comparative genomics of biotechnologically important yeasts.</title>
        <authorList>
            <consortium name="DOE Joint Genome Institute"/>
            <person name="Riley R."/>
            <person name="Haridas S."/>
            <person name="Wolfe K.H."/>
            <person name="Lopes M.R."/>
            <person name="Hittinger C.T."/>
            <person name="Goker M."/>
            <person name="Salamov A."/>
            <person name="Wisecaver J."/>
            <person name="Long T.M."/>
            <person name="Aerts A.L."/>
            <person name="Barry K."/>
            <person name="Choi C."/>
            <person name="Clum A."/>
            <person name="Coughlan A.Y."/>
            <person name="Deshpande S."/>
            <person name="Douglass A.P."/>
            <person name="Hanson S.J."/>
            <person name="Klenk H.-P."/>
            <person name="LaButti K."/>
            <person name="Lapidus A."/>
            <person name="Lindquist E."/>
            <person name="Lipzen A."/>
            <person name="Meier-kolthoff J.P."/>
            <person name="Ohm R.A."/>
            <person name="Otillar R.P."/>
            <person name="Pangilinan J."/>
            <person name="Peng Y."/>
            <person name="Rokas A."/>
            <person name="Rosa C.A."/>
            <person name="Scheuner C."/>
            <person name="Sibirny A.A."/>
            <person name="Slot J.C."/>
            <person name="Stielow J.B."/>
            <person name="Sun H."/>
            <person name="Kurtzman C.P."/>
            <person name="Blackwell M."/>
            <person name="Grigoriev I.V."/>
            <person name="Jeffries T.W."/>
        </authorList>
    </citation>
    <scope>NUCLEOTIDE SEQUENCE [LARGE SCALE GENOMIC DNA]</scope>
    <source>
        <strain evidence="2 3">NRRL YB-4993</strain>
    </source>
</reference>
<feature type="signal peptide" evidence="1">
    <location>
        <begin position="1"/>
        <end position="15"/>
    </location>
</feature>
<name>A0A1A0HF60_9ASCO</name>
<proteinExistence type="predicted"/>
<dbReference type="AlphaFoldDB" id="A0A1A0HF60"/>
<accession>A0A1A0HF60</accession>
<dbReference type="EMBL" id="LXTC01000002">
    <property type="protein sequence ID" value="OBA22620.1"/>
    <property type="molecule type" value="Genomic_DNA"/>
</dbReference>
<dbReference type="GeneID" id="30028838"/>
<keyword evidence="3" id="KW-1185">Reference proteome</keyword>
<evidence type="ECO:0000256" key="1">
    <source>
        <dbReference type="SAM" id="SignalP"/>
    </source>
</evidence>
<organism evidence="2 3">
    <name type="scientific">Metschnikowia bicuspidata var. bicuspidata NRRL YB-4993</name>
    <dbReference type="NCBI Taxonomy" id="869754"/>
    <lineage>
        <taxon>Eukaryota</taxon>
        <taxon>Fungi</taxon>
        <taxon>Dikarya</taxon>
        <taxon>Ascomycota</taxon>
        <taxon>Saccharomycotina</taxon>
        <taxon>Pichiomycetes</taxon>
        <taxon>Metschnikowiaceae</taxon>
        <taxon>Metschnikowia</taxon>
    </lineage>
</organism>
<gene>
    <name evidence="2" type="ORF">METBIDRAFT_31491</name>
</gene>
<comment type="caution">
    <text evidence="2">The sequence shown here is derived from an EMBL/GenBank/DDBJ whole genome shotgun (WGS) entry which is preliminary data.</text>
</comment>
<protein>
    <recommendedName>
        <fullName evidence="4">Ricin B lectin domain-containing protein</fullName>
    </recommendedName>
</protein>
<sequence length="151" mass="16651">MKLLATLPLFSLVLAAPRLIPDIKPLAGILSVKNAKTPEQLGSGFISYNGSVSKKIEPHMFFAEKGHVYIQLLGEDGQNANRLFMGLDAEKKLVMKDYAETNVKIIEDIHCKDFFLSANNGGIFQVCEDGLIGHNSGCESTETIEIQWIIQ</sequence>
<evidence type="ECO:0008006" key="4">
    <source>
        <dbReference type="Google" id="ProtNLM"/>
    </source>
</evidence>
<evidence type="ECO:0000313" key="2">
    <source>
        <dbReference type="EMBL" id="OBA22620.1"/>
    </source>
</evidence>